<dbReference type="EMBL" id="JAEHOE010000001">
    <property type="protein sequence ID" value="KAG2502096.1"/>
    <property type="molecule type" value="Genomic_DNA"/>
</dbReference>
<reference evidence="3" key="1">
    <citation type="journal article" date="2020" name="bioRxiv">
        <title>Comparative genomics of Chlamydomonas.</title>
        <authorList>
            <person name="Craig R.J."/>
            <person name="Hasan A.R."/>
            <person name="Ness R.W."/>
            <person name="Keightley P.D."/>
        </authorList>
    </citation>
    <scope>NUCLEOTIDE SEQUENCE</scope>
    <source>
        <strain evidence="3">CCAP 11/70</strain>
    </source>
</reference>
<evidence type="ECO:0000256" key="1">
    <source>
        <dbReference type="SAM" id="MobiDB-lite"/>
    </source>
</evidence>
<organism evidence="3 4">
    <name type="scientific">Edaphochlamys debaryana</name>
    <dbReference type="NCBI Taxonomy" id="47281"/>
    <lineage>
        <taxon>Eukaryota</taxon>
        <taxon>Viridiplantae</taxon>
        <taxon>Chlorophyta</taxon>
        <taxon>core chlorophytes</taxon>
        <taxon>Chlorophyceae</taxon>
        <taxon>CS clade</taxon>
        <taxon>Chlamydomonadales</taxon>
        <taxon>Chlamydomonadales incertae sedis</taxon>
        <taxon>Edaphochlamys</taxon>
    </lineage>
</organism>
<keyword evidence="2" id="KW-0472">Membrane</keyword>
<feature type="transmembrane region" description="Helical" evidence="2">
    <location>
        <begin position="17"/>
        <end position="38"/>
    </location>
</feature>
<accession>A0A835YGG0</accession>
<comment type="caution">
    <text evidence="3">The sequence shown here is derived from an EMBL/GenBank/DDBJ whole genome shotgun (WGS) entry which is preliminary data.</text>
</comment>
<keyword evidence="2" id="KW-0812">Transmembrane</keyword>
<name>A0A835YGG0_9CHLO</name>
<evidence type="ECO:0000313" key="3">
    <source>
        <dbReference type="EMBL" id="KAG2502096.1"/>
    </source>
</evidence>
<evidence type="ECO:0000256" key="2">
    <source>
        <dbReference type="SAM" id="Phobius"/>
    </source>
</evidence>
<keyword evidence="2" id="KW-1133">Transmembrane helix</keyword>
<evidence type="ECO:0000313" key="4">
    <source>
        <dbReference type="Proteomes" id="UP000612055"/>
    </source>
</evidence>
<dbReference type="Proteomes" id="UP000612055">
    <property type="component" value="Unassembled WGS sequence"/>
</dbReference>
<gene>
    <name evidence="3" type="ORF">HYH03_000588</name>
</gene>
<feature type="region of interest" description="Disordered" evidence="1">
    <location>
        <begin position="55"/>
        <end position="86"/>
    </location>
</feature>
<sequence>MTDGQTLGLALNGTAKWVAIGLLIGYLCGKIITAFLCYKGVRWWWLRRKARLAERRAGGTGGDAAAEPLLSGPDAEGGALGDGHEANGAYAGPLGAAEEAKVLVVVGVTPPEDAEGAEQGAGSDKEAGGNPPNAST</sequence>
<keyword evidence="4" id="KW-1185">Reference proteome</keyword>
<dbReference type="AlphaFoldDB" id="A0A835YGG0"/>
<proteinExistence type="predicted"/>
<protein>
    <submittedName>
        <fullName evidence="3">Uncharacterized protein</fullName>
    </submittedName>
</protein>
<feature type="region of interest" description="Disordered" evidence="1">
    <location>
        <begin position="108"/>
        <end position="136"/>
    </location>
</feature>